<dbReference type="Proteomes" id="UP000028401">
    <property type="component" value="Unassembled WGS sequence"/>
</dbReference>
<feature type="transmembrane region" description="Helical" evidence="6">
    <location>
        <begin position="196"/>
        <end position="215"/>
    </location>
</feature>
<dbReference type="PIRSF" id="PIRSF018968">
    <property type="entry name" value="ABC_permease_BceB"/>
    <property type="match status" value="1"/>
</dbReference>
<feature type="transmembrane region" description="Helical" evidence="6">
    <location>
        <begin position="146"/>
        <end position="175"/>
    </location>
</feature>
<feature type="transmembrane region" description="Helical" evidence="6">
    <location>
        <begin position="603"/>
        <end position="622"/>
    </location>
</feature>
<feature type="transmembrane region" description="Helical" evidence="6">
    <location>
        <begin position="279"/>
        <end position="304"/>
    </location>
</feature>
<evidence type="ECO:0000256" key="4">
    <source>
        <dbReference type="ARBA" id="ARBA00022989"/>
    </source>
</evidence>
<keyword evidence="5 6" id="KW-0472">Membrane</keyword>
<dbReference type="PATRIC" id="fig|1415168.3.peg.592"/>
<protein>
    <submittedName>
        <fullName evidence="8">ABC-type antimicrobial peptide transport system, permease component</fullName>
    </submittedName>
</protein>
<comment type="caution">
    <text evidence="8">The sequence shown here is derived from an EMBL/GenBank/DDBJ whole genome shotgun (WGS) entry which is preliminary data.</text>
</comment>
<accession>A0A084AD57</accession>
<dbReference type="Pfam" id="PF02687">
    <property type="entry name" value="FtsX"/>
    <property type="match status" value="1"/>
</dbReference>
<evidence type="ECO:0000313" key="8">
    <source>
        <dbReference type="EMBL" id="KEY63236.1"/>
    </source>
</evidence>
<evidence type="ECO:0000256" key="2">
    <source>
        <dbReference type="ARBA" id="ARBA00022475"/>
    </source>
</evidence>
<feature type="transmembrane region" description="Helical" evidence="6">
    <location>
        <begin position="21"/>
        <end position="44"/>
    </location>
</feature>
<evidence type="ECO:0000256" key="3">
    <source>
        <dbReference type="ARBA" id="ARBA00022692"/>
    </source>
</evidence>
<feature type="transmembrane region" description="Helical" evidence="6">
    <location>
        <begin position="56"/>
        <end position="79"/>
    </location>
</feature>
<feature type="domain" description="ABC3 transporter permease C-terminal" evidence="7">
    <location>
        <begin position="59"/>
        <end position="174"/>
    </location>
</feature>
<dbReference type="InterPro" id="IPR052536">
    <property type="entry name" value="ABC-4_Integral_Memb_Prot"/>
</dbReference>
<keyword evidence="3 6" id="KW-0812">Transmembrane</keyword>
<gene>
    <name evidence="8" type="ORF">U725_00559</name>
</gene>
<keyword evidence="4 6" id="KW-1133">Transmembrane helix</keyword>
<comment type="similarity">
    <text evidence="6">Belongs to the ABC-4 integral membrane protein family.</text>
</comment>
<evidence type="ECO:0000256" key="5">
    <source>
        <dbReference type="ARBA" id="ARBA00023136"/>
    </source>
</evidence>
<evidence type="ECO:0000259" key="7">
    <source>
        <dbReference type="Pfam" id="PF02687"/>
    </source>
</evidence>
<feature type="transmembrane region" description="Helical" evidence="6">
    <location>
        <begin position="634"/>
        <end position="655"/>
    </location>
</feature>
<evidence type="ECO:0000256" key="1">
    <source>
        <dbReference type="ARBA" id="ARBA00004651"/>
    </source>
</evidence>
<dbReference type="PANTHER" id="PTHR46795:SF3">
    <property type="entry name" value="ABC TRANSPORTER PERMEASE"/>
    <property type="match status" value="1"/>
</dbReference>
<dbReference type="InterPro" id="IPR003838">
    <property type="entry name" value="ABC3_permease_C"/>
</dbReference>
<feature type="transmembrane region" description="Helical" evidence="6">
    <location>
        <begin position="100"/>
        <end position="126"/>
    </location>
</feature>
<keyword evidence="6" id="KW-0813">Transport</keyword>
<dbReference type="GO" id="GO:0055085">
    <property type="term" value="P:transmembrane transport"/>
    <property type="evidence" value="ECO:0007669"/>
    <property type="project" value="UniProtKB-UniRule"/>
</dbReference>
<feature type="transmembrane region" description="Helical" evidence="6">
    <location>
        <begin position="227"/>
        <end position="250"/>
    </location>
</feature>
<proteinExistence type="inferred from homology"/>
<dbReference type="EMBL" id="AZSI01000012">
    <property type="protein sequence ID" value="KEY63236.1"/>
    <property type="molecule type" value="Genomic_DNA"/>
</dbReference>
<dbReference type="RefSeq" id="WP_042747824.1">
    <property type="nucleotide sequence ID" value="NZ_AZSI01000012.1"/>
</dbReference>
<dbReference type="PANTHER" id="PTHR46795">
    <property type="entry name" value="ABC TRANSPORTER PERMEASE-RELATED-RELATED"/>
    <property type="match status" value="1"/>
</dbReference>
<reference evidence="8 9" key="1">
    <citation type="submission" date="2014-06" db="EMBL/GenBank/DDBJ databases">
        <title>Draft genome sequence of the putrescine producing strain Lactococcus lactis subsp cremoris GE214.</title>
        <authorList>
            <person name="Ladero V."/>
            <person name="Linares D.M."/>
            <person name="del Rio B."/>
            <person name="Mayo B."/>
            <person name="Martin M.C."/>
            <person name="Fernandez M."/>
            <person name="Alvarez M.A."/>
        </authorList>
    </citation>
    <scope>NUCLEOTIDE SEQUENCE [LARGE SCALE GENOMIC DNA]</scope>
    <source>
        <strain evidence="8 9">GE214</strain>
    </source>
</reference>
<evidence type="ECO:0000313" key="9">
    <source>
        <dbReference type="Proteomes" id="UP000028401"/>
    </source>
</evidence>
<feature type="transmembrane region" description="Helical" evidence="6">
    <location>
        <begin position="542"/>
        <end position="566"/>
    </location>
</feature>
<keyword evidence="2 6" id="KW-1003">Cell membrane</keyword>
<evidence type="ECO:0000256" key="6">
    <source>
        <dbReference type="PIRNR" id="PIRNR018968"/>
    </source>
</evidence>
<name>A0A084AD57_LACLC</name>
<dbReference type="InterPro" id="IPR027022">
    <property type="entry name" value="ABC_permease_BceB-typ"/>
</dbReference>
<sequence>MLSLKLAANNIKKGFKSFAPFLMASITMFVMIFVTASIALSPSIHKLKGGEALSQIMGFALIVLSIFAVLILIYSYRFLQTQRSREFGLYDILGFGKTRIVGVAFLELILSYIITLIAGTVCGIAFSKFLFLIFVNMIGGNYFNLVISPTAIILLAFLFLIFFLVLMMIGVWIIWRSSSLDLLREESKGEKEPKSNLFFAIAAVIFLAAGYYIALTVDNPISALMKFFIAVLLVIFGTYLFYISFTVWYLKLKKKRASYYKPNNFITTSSMLYRMKANAVGLGNITILLSMTIVTVVISLGVFLGTENVVKTFYTREAQVFTVASNENRQEDIERIKSAADSKKIDIKNISDLYFVQDLAVDRQETANDKFATSTKQGVMFDKSTYYATLTTAQTLKSLGNKDIPTLKDDQVLVVNLAKNNKNKTSENQLQSLQWYGDNYQVKDTLKTVKDFPASSVTTLSSKVMMIVFANDQAFDKALANYNKVISARQGFSNLASTSIIFDIKPVDEKRFTKAFKEEFNDNKDLTISYRSEALQDQRAQVGGLVFVGFVLGISFILGAALIIYYKQLSEGAQDKRSFKILQEVGLSKEEVQKTIKSQVRMIFFLPLVITICHFAGAYLMVEKIIMLFDINDRSAILTISLGTIAILALIYYLIYKATSRVYYKIVER</sequence>
<organism evidence="8 9">
    <name type="scientific">Lactococcus cremoris subsp. cremoris GE214</name>
    <dbReference type="NCBI Taxonomy" id="1415168"/>
    <lineage>
        <taxon>Bacteria</taxon>
        <taxon>Bacillati</taxon>
        <taxon>Bacillota</taxon>
        <taxon>Bacilli</taxon>
        <taxon>Lactobacillales</taxon>
        <taxon>Streptococcaceae</taxon>
        <taxon>Lactococcus</taxon>
        <taxon>Lactococcus cremoris subsp. cremoris</taxon>
    </lineage>
</organism>
<dbReference type="GO" id="GO:0005886">
    <property type="term" value="C:plasma membrane"/>
    <property type="evidence" value="ECO:0007669"/>
    <property type="project" value="UniProtKB-SubCell"/>
</dbReference>
<comment type="subcellular location">
    <subcellularLocation>
        <location evidence="1 6">Cell membrane</location>
        <topology evidence="1 6">Multi-pass membrane protein</topology>
    </subcellularLocation>
</comment>
<dbReference type="AlphaFoldDB" id="A0A084AD57"/>